<dbReference type="EMBL" id="CP002606">
    <property type="protein sequence ID" value="AEA34075.1"/>
    <property type="molecule type" value="Genomic_DNA"/>
</dbReference>
<evidence type="ECO:0000256" key="9">
    <source>
        <dbReference type="ARBA" id="ARBA00022857"/>
    </source>
</evidence>
<feature type="active site" description="Proton acceptor" evidence="15 16">
    <location>
        <position position="246"/>
    </location>
</feature>
<feature type="binding site" evidence="15">
    <location>
        <begin position="40"/>
        <end position="41"/>
    </location>
    <ligand>
        <name>NADP(+)</name>
        <dbReference type="ChEBI" id="CHEBI:58349"/>
    </ligand>
</feature>
<dbReference type="PIRSF" id="PIRSF000148">
    <property type="entry name" value="ASA_dh"/>
    <property type="match status" value="1"/>
</dbReference>
<dbReference type="CDD" id="cd02316">
    <property type="entry name" value="VcASADH2_like_N"/>
    <property type="match status" value="1"/>
</dbReference>
<dbReference type="InterPro" id="IPR005986">
    <property type="entry name" value="Asp_semialdehyde_DH_beta"/>
</dbReference>
<dbReference type="GO" id="GO:0009089">
    <property type="term" value="P:lysine biosynthetic process via diaminopimelate"/>
    <property type="evidence" value="ECO:0007669"/>
    <property type="project" value="UniProtKB-UniRule"/>
</dbReference>
<dbReference type="SMART" id="SM00859">
    <property type="entry name" value="Semialdhyde_dh"/>
    <property type="match status" value="1"/>
</dbReference>
<keyword evidence="8 15" id="KW-0791">Threonine biosynthesis</keyword>
<evidence type="ECO:0000256" key="5">
    <source>
        <dbReference type="ARBA" id="ARBA00011738"/>
    </source>
</evidence>
<dbReference type="InParanoid" id="F2LWG6"/>
<dbReference type="GO" id="GO:0009097">
    <property type="term" value="P:isoleucine biosynthetic process"/>
    <property type="evidence" value="ECO:0007669"/>
    <property type="project" value="UniProtKB-UniRule"/>
</dbReference>
<dbReference type="UniPathway" id="UPA00051">
    <property type="reaction ID" value="UER00464"/>
</dbReference>
<dbReference type="SUPFAM" id="SSF55347">
    <property type="entry name" value="Glyceraldehyde-3-phosphate dehydrogenase-like, C-terminal domain"/>
    <property type="match status" value="1"/>
</dbReference>
<comment type="catalytic activity">
    <reaction evidence="14 15">
        <text>L-aspartate 4-semialdehyde + phosphate + NADP(+) = 4-phospho-L-aspartate + NADPH + H(+)</text>
        <dbReference type="Rhea" id="RHEA:24284"/>
        <dbReference type="ChEBI" id="CHEBI:15378"/>
        <dbReference type="ChEBI" id="CHEBI:43474"/>
        <dbReference type="ChEBI" id="CHEBI:57535"/>
        <dbReference type="ChEBI" id="CHEBI:57783"/>
        <dbReference type="ChEBI" id="CHEBI:58349"/>
        <dbReference type="ChEBI" id="CHEBI:537519"/>
        <dbReference type="EC" id="1.2.1.11"/>
    </reaction>
</comment>
<dbReference type="InterPro" id="IPR012080">
    <property type="entry name" value="Asp_semialdehyde_DH"/>
</dbReference>
<organism evidence="18 19">
    <name type="scientific">Hippea maritima (strain ATCC 700847 / DSM 10411 / MH2)</name>
    <dbReference type="NCBI Taxonomy" id="760142"/>
    <lineage>
        <taxon>Bacteria</taxon>
        <taxon>Pseudomonadati</taxon>
        <taxon>Campylobacterota</taxon>
        <taxon>Desulfurellia</taxon>
        <taxon>Desulfurellales</taxon>
        <taxon>Hippeaceae</taxon>
        <taxon>Hippea</taxon>
    </lineage>
</organism>
<comment type="similarity">
    <text evidence="4 15">Belongs to the aspartate-semialdehyde dehydrogenase family.</text>
</comment>
<evidence type="ECO:0000259" key="17">
    <source>
        <dbReference type="SMART" id="SM00859"/>
    </source>
</evidence>
<dbReference type="SUPFAM" id="SSF51735">
    <property type="entry name" value="NAD(P)-binding Rossmann-fold domains"/>
    <property type="match status" value="1"/>
</dbReference>
<dbReference type="Gene3D" id="3.40.50.720">
    <property type="entry name" value="NAD(P)-binding Rossmann-like Domain"/>
    <property type="match status" value="1"/>
</dbReference>
<dbReference type="InterPro" id="IPR012280">
    <property type="entry name" value="Semialdhyde_DH_dimer_dom"/>
</dbReference>
<dbReference type="STRING" id="760142.Hipma_1109"/>
<evidence type="ECO:0000256" key="8">
    <source>
        <dbReference type="ARBA" id="ARBA00022697"/>
    </source>
</evidence>
<dbReference type="InterPro" id="IPR036291">
    <property type="entry name" value="NAD(P)-bd_dom_sf"/>
</dbReference>
<evidence type="ECO:0000256" key="16">
    <source>
        <dbReference type="PIRSR" id="PIRSR000148-1"/>
    </source>
</evidence>
<evidence type="ECO:0000313" key="19">
    <source>
        <dbReference type="Proteomes" id="UP000008139"/>
    </source>
</evidence>
<evidence type="ECO:0000256" key="4">
    <source>
        <dbReference type="ARBA" id="ARBA00010584"/>
    </source>
</evidence>
<dbReference type="UniPathway" id="UPA00034">
    <property type="reaction ID" value="UER00016"/>
</dbReference>
<dbReference type="FunCoup" id="F2LWG6">
    <property type="interactions" value="401"/>
</dbReference>
<feature type="active site" description="Acyl-thioester intermediate" evidence="15 16">
    <location>
        <position position="131"/>
    </location>
</feature>
<evidence type="ECO:0000313" key="18">
    <source>
        <dbReference type="EMBL" id="AEA34075.1"/>
    </source>
</evidence>
<comment type="caution">
    <text evidence="15">Lacks conserved residue(s) required for the propagation of feature annotation.</text>
</comment>
<evidence type="ECO:0000256" key="12">
    <source>
        <dbReference type="ARBA" id="ARBA00023154"/>
    </source>
</evidence>
<comment type="pathway">
    <text evidence="3 15">Amino-acid biosynthesis; L-threonine biosynthesis; L-threonine from L-aspartate: step 2/5.</text>
</comment>
<dbReference type="EC" id="1.2.1.11" evidence="6 15"/>
<feature type="domain" description="Semialdehyde dehydrogenase NAD-binding" evidence="17">
    <location>
        <begin position="5"/>
        <end position="120"/>
    </location>
</feature>
<accession>F2LWG6</accession>
<evidence type="ECO:0000256" key="3">
    <source>
        <dbReference type="ARBA" id="ARBA00005097"/>
    </source>
</evidence>
<reference evidence="18 19" key="1">
    <citation type="journal article" date="2011" name="Stand. Genomic Sci.">
        <title>Complete genome sequence of the thermophilic sulfur-reducer Hippea maritima type strain (MH(2)).</title>
        <authorList>
            <person name="Huntemann M."/>
            <person name="Lu M."/>
            <person name="Nolan M."/>
            <person name="Lapidus A."/>
            <person name="Lucas S."/>
            <person name="Hammon N."/>
            <person name="Deshpande S."/>
            <person name="Cheng J.F."/>
            <person name="Tapia R."/>
            <person name="Han C."/>
            <person name="Goodwin L."/>
            <person name="Pitluck S."/>
            <person name="Liolios K."/>
            <person name="Pagani I."/>
            <person name="Ivanova N."/>
            <person name="Ovchinikova G."/>
            <person name="Pati A."/>
            <person name="Chen A."/>
            <person name="Palaniappan K."/>
            <person name="Land M."/>
            <person name="Hauser L."/>
            <person name="Jeffries C.D."/>
            <person name="Detter J.C."/>
            <person name="Brambilla E.M."/>
            <person name="Rohde M."/>
            <person name="Spring S."/>
            <person name="Goker M."/>
            <person name="Woyke T."/>
            <person name="Bristow J."/>
            <person name="Eisen J.A."/>
            <person name="Markowitz V."/>
            <person name="Hugenholtz P."/>
            <person name="Kyrpides N.C."/>
            <person name="Klenk H.P."/>
            <person name="Mavromatis K."/>
        </authorList>
    </citation>
    <scope>NUCLEOTIDE SEQUENCE [LARGE SCALE GENOMIC DNA]</scope>
    <source>
        <strain evidence="19">ATCC 700847 / DSM 10411 / MH2</strain>
    </source>
</reference>
<sequence length="340" mass="37665">MKEYAVAVVGATGAVGEEMVFTLEQRNFPVKSLRPLASERSIGKTVRFKGEDIPVEVLDKNSFKGIDIALFSAGGSISKQFAPIAAESGAIVVDNTSHFRMDKDIPLVVPEVNPDDVAMYKNRGIIANPNCSTIQMVVALKPILDNYGIKRIVVSTYQATSGAGKKAMEELVEQTKAWFEFKYDECKPNKIPKRIAFNCVPHIDVFFDDGYTKEEVKMINETRKIFHKPGLPVTATCVRVPVFRGHSESVNVETEKPFDLNEVRELLNKSPGCKVVDNPANLEYPTAIDAAGKDETFIGRIRRDESVENGLNLWVVSDNLRKGAALNAVQIAEILIKEYL</sequence>
<keyword evidence="7 15" id="KW-0028">Amino-acid biosynthesis</keyword>
<keyword evidence="10 15" id="KW-0220">Diaminopimelate biosynthesis</keyword>
<protein>
    <recommendedName>
        <fullName evidence="6 15">Aspartate-semialdehyde dehydrogenase</fullName>
        <shortName evidence="15">ASA dehydrogenase</shortName>
        <shortName evidence="15">ASADH</shortName>
        <ecNumber evidence="6 15">1.2.1.11</ecNumber>
    </recommendedName>
    <alternativeName>
        <fullName evidence="15">Aspartate-beta-semialdehyde dehydrogenase</fullName>
    </alternativeName>
</protein>
<dbReference type="GO" id="GO:0004073">
    <property type="term" value="F:aspartate-semialdehyde dehydrogenase activity"/>
    <property type="evidence" value="ECO:0007669"/>
    <property type="project" value="UniProtKB-UniRule"/>
</dbReference>
<dbReference type="AlphaFoldDB" id="F2LWG6"/>
<evidence type="ECO:0000256" key="7">
    <source>
        <dbReference type="ARBA" id="ARBA00022605"/>
    </source>
</evidence>
<dbReference type="NCBIfam" id="NF011456">
    <property type="entry name" value="PRK14874.1"/>
    <property type="match status" value="1"/>
</dbReference>
<dbReference type="GO" id="GO:0009088">
    <property type="term" value="P:threonine biosynthetic process"/>
    <property type="evidence" value="ECO:0007669"/>
    <property type="project" value="UniProtKB-UniRule"/>
</dbReference>
<keyword evidence="9 15" id="KW-0521">NADP</keyword>
<dbReference type="GO" id="GO:0051287">
    <property type="term" value="F:NAD binding"/>
    <property type="evidence" value="ECO:0007669"/>
    <property type="project" value="InterPro"/>
</dbReference>
<evidence type="ECO:0000256" key="14">
    <source>
        <dbReference type="ARBA" id="ARBA00047891"/>
    </source>
</evidence>
<evidence type="ECO:0000256" key="15">
    <source>
        <dbReference type="HAMAP-Rule" id="MF_02121"/>
    </source>
</evidence>
<dbReference type="Gene3D" id="3.30.360.10">
    <property type="entry name" value="Dihydrodipicolinate Reductase, domain 2"/>
    <property type="match status" value="1"/>
</dbReference>
<reference evidence="19" key="2">
    <citation type="submission" date="2011-03" db="EMBL/GenBank/DDBJ databases">
        <title>The complete genome of Hippea maritima DSM 10411.</title>
        <authorList>
            <consortium name="US DOE Joint Genome Institute (JGI-PGF)"/>
            <person name="Lucas S."/>
            <person name="Copeland A."/>
            <person name="Lapidus A."/>
            <person name="Bruce D."/>
            <person name="Goodwin L."/>
            <person name="Pitluck S."/>
            <person name="Peters L."/>
            <person name="Kyrpides N."/>
            <person name="Mavromatis K."/>
            <person name="Pagani I."/>
            <person name="Ivanova N."/>
            <person name="Mikhailova N."/>
            <person name="Lu M."/>
            <person name="Detter J.C."/>
            <person name="Tapia R."/>
            <person name="Han C."/>
            <person name="Land M."/>
            <person name="Hauser L."/>
            <person name="Markowitz V."/>
            <person name="Cheng J.-F."/>
            <person name="Hugenholtz P."/>
            <person name="Woyke T."/>
            <person name="Wu D."/>
            <person name="Spring S."/>
            <person name="Schroeder M."/>
            <person name="Brambilla E."/>
            <person name="Klenk H.-P."/>
            <person name="Eisen J.A."/>
        </authorList>
    </citation>
    <scope>NUCLEOTIDE SEQUENCE [LARGE SCALE GENOMIC DNA]</scope>
    <source>
        <strain evidence="19">ATCC 700847 / DSM 10411 / MH2</strain>
    </source>
</reference>
<comment type="subunit">
    <text evidence="5 15">Homodimer.</text>
</comment>
<dbReference type="NCBIfam" id="TIGR01296">
    <property type="entry name" value="asd_B"/>
    <property type="match status" value="1"/>
</dbReference>
<dbReference type="eggNOG" id="COG0136">
    <property type="taxonomic scope" value="Bacteria"/>
</dbReference>
<dbReference type="GO" id="GO:0050661">
    <property type="term" value="F:NADP binding"/>
    <property type="evidence" value="ECO:0007669"/>
    <property type="project" value="UniProtKB-UniRule"/>
</dbReference>
<dbReference type="PANTHER" id="PTHR46278">
    <property type="entry name" value="DEHYDROGENASE, PUTATIVE-RELATED"/>
    <property type="match status" value="1"/>
</dbReference>
<feature type="binding site" evidence="15">
    <location>
        <position position="158"/>
    </location>
    <ligand>
        <name>substrate</name>
    </ligand>
</feature>
<comment type="pathway">
    <text evidence="1 15">Amino-acid biosynthesis; L-methionine biosynthesis via de novo pathway; L-homoserine from L-aspartate: step 2/3.</text>
</comment>
<evidence type="ECO:0000256" key="13">
    <source>
        <dbReference type="ARBA" id="ARBA00023167"/>
    </source>
</evidence>
<keyword evidence="13 15" id="KW-0486">Methionine biosynthesis</keyword>
<keyword evidence="11 15" id="KW-0560">Oxidoreductase</keyword>
<dbReference type="CDD" id="cd18131">
    <property type="entry name" value="ASADH_C_bac_euk_like"/>
    <property type="match status" value="1"/>
</dbReference>
<evidence type="ECO:0000256" key="6">
    <source>
        <dbReference type="ARBA" id="ARBA00013120"/>
    </source>
</evidence>
<name>F2LWG6_HIPMA</name>
<dbReference type="GO" id="GO:0019877">
    <property type="term" value="P:diaminopimelate biosynthetic process"/>
    <property type="evidence" value="ECO:0007669"/>
    <property type="project" value="UniProtKB-UniRule"/>
</dbReference>
<dbReference type="InterPro" id="IPR000534">
    <property type="entry name" value="Semialdehyde_DH_NAD-bd"/>
</dbReference>
<feature type="binding site" evidence="15">
    <location>
        <position position="319"/>
    </location>
    <ligand>
        <name>NADP(+)</name>
        <dbReference type="ChEBI" id="CHEBI:58349"/>
    </ligand>
</feature>
<dbReference type="HOGENOM" id="CLU_049966_0_1_7"/>
<dbReference type="Proteomes" id="UP000008139">
    <property type="component" value="Chromosome"/>
</dbReference>
<evidence type="ECO:0000256" key="2">
    <source>
        <dbReference type="ARBA" id="ARBA00005076"/>
    </source>
</evidence>
<dbReference type="HAMAP" id="MF_02121">
    <property type="entry name" value="ASADH"/>
    <property type="match status" value="1"/>
</dbReference>
<dbReference type="Pfam" id="PF02774">
    <property type="entry name" value="Semialdhyde_dhC"/>
    <property type="match status" value="1"/>
</dbReference>
<evidence type="ECO:0000256" key="1">
    <source>
        <dbReference type="ARBA" id="ARBA00005021"/>
    </source>
</evidence>
<comment type="pathway">
    <text evidence="2 15">Amino-acid biosynthesis; L-lysine biosynthesis via DAP pathway; (S)-tetrahydrodipicolinate from L-aspartate: step 2/4.</text>
</comment>
<keyword evidence="12 15" id="KW-0457">Lysine biosynthesis</keyword>
<dbReference type="RefSeq" id="WP_013682113.1">
    <property type="nucleotide sequence ID" value="NC_015318.1"/>
</dbReference>
<dbReference type="PANTHER" id="PTHR46278:SF2">
    <property type="entry name" value="ASPARTATE-SEMIALDEHYDE DEHYDROGENASE"/>
    <property type="match status" value="1"/>
</dbReference>
<dbReference type="GO" id="GO:0071266">
    <property type="term" value="P:'de novo' L-methionine biosynthetic process"/>
    <property type="evidence" value="ECO:0007669"/>
    <property type="project" value="UniProtKB-UniRule"/>
</dbReference>
<dbReference type="OrthoDB" id="9805684at2"/>
<dbReference type="Pfam" id="PF01118">
    <property type="entry name" value="Semialdhyde_dh"/>
    <property type="match status" value="1"/>
</dbReference>
<gene>
    <name evidence="15" type="primary">asd</name>
    <name evidence="18" type="ordered locus">Hipma_1109</name>
</gene>
<evidence type="ECO:0000256" key="10">
    <source>
        <dbReference type="ARBA" id="ARBA00022915"/>
    </source>
</evidence>
<feature type="binding site" evidence="15">
    <location>
        <begin position="161"/>
        <end position="162"/>
    </location>
    <ligand>
        <name>NADP(+)</name>
        <dbReference type="ChEBI" id="CHEBI:58349"/>
    </ligand>
</feature>
<evidence type="ECO:0000256" key="11">
    <source>
        <dbReference type="ARBA" id="ARBA00023002"/>
    </source>
</evidence>
<dbReference type="KEGG" id="hmr:Hipma_1109"/>
<comment type="function">
    <text evidence="15">Catalyzes the NADPH-dependent formation of L-aspartate-semialdehyde (L-ASA) by the reductive dephosphorylation of L-aspartyl-4-phosphate.</text>
</comment>
<dbReference type="UniPathway" id="UPA00050">
    <property type="reaction ID" value="UER00463"/>
</dbReference>
<feature type="binding site" evidence="15">
    <location>
        <position position="239"/>
    </location>
    <ligand>
        <name>substrate</name>
    </ligand>
</feature>
<feature type="binding site" evidence="15">
    <location>
        <position position="100"/>
    </location>
    <ligand>
        <name>phosphate</name>
        <dbReference type="ChEBI" id="CHEBI:43474"/>
    </ligand>
</feature>
<dbReference type="GO" id="GO:0046983">
    <property type="term" value="F:protein dimerization activity"/>
    <property type="evidence" value="ECO:0007669"/>
    <property type="project" value="InterPro"/>
</dbReference>
<proteinExistence type="inferred from homology"/>
<feature type="binding site" evidence="15">
    <location>
        <begin position="12"/>
        <end position="15"/>
    </location>
    <ligand>
        <name>NADP(+)</name>
        <dbReference type="ChEBI" id="CHEBI:58349"/>
    </ligand>
</feature>
<keyword evidence="19" id="KW-1185">Reference proteome</keyword>